<dbReference type="InterPro" id="IPR012337">
    <property type="entry name" value="RNaseH-like_sf"/>
</dbReference>
<dbReference type="PROSITE" id="PS50994">
    <property type="entry name" value="INTEGRASE"/>
    <property type="match status" value="1"/>
</dbReference>
<dbReference type="InterPro" id="IPR039537">
    <property type="entry name" value="Retrotran_Ty1/copia-like"/>
</dbReference>
<dbReference type="InterPro" id="IPR036397">
    <property type="entry name" value="RNaseH_sf"/>
</dbReference>
<dbReference type="SUPFAM" id="SSF53098">
    <property type="entry name" value="Ribonuclease H-like"/>
    <property type="match status" value="1"/>
</dbReference>
<dbReference type="GO" id="GO:0015074">
    <property type="term" value="P:DNA integration"/>
    <property type="evidence" value="ECO:0007669"/>
    <property type="project" value="InterPro"/>
</dbReference>
<evidence type="ECO:0000313" key="2">
    <source>
        <dbReference type="EMBL" id="OWM88984.1"/>
    </source>
</evidence>
<comment type="caution">
    <text evidence="2">The sequence shown here is derived from an EMBL/GenBank/DDBJ whole genome shotgun (WGS) entry which is preliminary data.</text>
</comment>
<dbReference type="Proteomes" id="UP000197138">
    <property type="component" value="Unassembled WGS sequence"/>
</dbReference>
<dbReference type="AlphaFoldDB" id="A0A218XVK5"/>
<organism evidence="2 3">
    <name type="scientific">Punica granatum</name>
    <name type="common">Pomegranate</name>
    <dbReference type="NCBI Taxonomy" id="22663"/>
    <lineage>
        <taxon>Eukaryota</taxon>
        <taxon>Viridiplantae</taxon>
        <taxon>Streptophyta</taxon>
        <taxon>Embryophyta</taxon>
        <taxon>Tracheophyta</taxon>
        <taxon>Spermatophyta</taxon>
        <taxon>Magnoliopsida</taxon>
        <taxon>eudicotyledons</taxon>
        <taxon>Gunneridae</taxon>
        <taxon>Pentapetalae</taxon>
        <taxon>rosids</taxon>
        <taxon>malvids</taxon>
        <taxon>Myrtales</taxon>
        <taxon>Lythraceae</taxon>
        <taxon>Punica</taxon>
    </lineage>
</organism>
<dbReference type="PANTHER" id="PTHR42648:SF28">
    <property type="entry name" value="TRANSPOSON-ENCODED PROTEIN WITH RIBONUCLEASE H-LIKE AND RETROVIRUS ZINC FINGER-LIKE DOMAINS"/>
    <property type="match status" value="1"/>
</dbReference>
<dbReference type="PANTHER" id="PTHR42648">
    <property type="entry name" value="TRANSPOSASE, PUTATIVE-RELATED"/>
    <property type="match status" value="1"/>
</dbReference>
<dbReference type="Gene3D" id="3.30.420.10">
    <property type="entry name" value="Ribonuclease H-like superfamily/Ribonuclease H"/>
    <property type="match status" value="1"/>
</dbReference>
<accession>A0A218XVK5</accession>
<evidence type="ECO:0000259" key="1">
    <source>
        <dbReference type="PROSITE" id="PS50994"/>
    </source>
</evidence>
<protein>
    <recommendedName>
        <fullName evidence="1">Integrase catalytic domain-containing protein</fullName>
    </recommendedName>
</protein>
<sequence length="52" mass="6339">MVTFIDGYSRYIWVYFIKEKLETITKFKEFKEKVEVETGKKIKCLRTDNGRE</sequence>
<evidence type="ECO:0000313" key="3">
    <source>
        <dbReference type="Proteomes" id="UP000197138"/>
    </source>
</evidence>
<proteinExistence type="predicted"/>
<dbReference type="EMBL" id="MTKT01000773">
    <property type="protein sequence ID" value="OWM88984.1"/>
    <property type="molecule type" value="Genomic_DNA"/>
</dbReference>
<gene>
    <name evidence="2" type="ORF">CDL15_Pgr024002</name>
</gene>
<dbReference type="GO" id="GO:0003676">
    <property type="term" value="F:nucleic acid binding"/>
    <property type="evidence" value="ECO:0007669"/>
    <property type="project" value="InterPro"/>
</dbReference>
<feature type="domain" description="Integrase catalytic" evidence="1">
    <location>
        <begin position="1"/>
        <end position="52"/>
    </location>
</feature>
<dbReference type="InterPro" id="IPR001584">
    <property type="entry name" value="Integrase_cat-core"/>
</dbReference>
<reference evidence="3" key="1">
    <citation type="journal article" date="2017" name="Plant J.">
        <title>The pomegranate (Punica granatum L.) genome and the genomics of punicalagin biosynthesis.</title>
        <authorList>
            <person name="Qin G."/>
            <person name="Xu C."/>
            <person name="Ming R."/>
            <person name="Tang H."/>
            <person name="Guyot R."/>
            <person name="Kramer E.M."/>
            <person name="Hu Y."/>
            <person name="Yi X."/>
            <person name="Qi Y."/>
            <person name="Xu X."/>
            <person name="Gao Z."/>
            <person name="Pan H."/>
            <person name="Jian J."/>
            <person name="Tian Y."/>
            <person name="Yue Z."/>
            <person name="Xu Y."/>
        </authorList>
    </citation>
    <scope>NUCLEOTIDE SEQUENCE [LARGE SCALE GENOMIC DNA]</scope>
    <source>
        <strain evidence="3">cv. Dabenzi</strain>
    </source>
</reference>
<name>A0A218XVK5_PUNGR</name>